<name>A0A4U9CUI3_RAOTE</name>
<evidence type="ECO:0000313" key="1">
    <source>
        <dbReference type="EMBL" id="VTN09460.1"/>
    </source>
</evidence>
<sequence length="85" mass="8533">MTNLGKGFLGAQPTWRDKWIVAGVTGAAAGGTGALVANGLNDEKVNGVNLEIAFSLGAVGALVSVRPERPICAGPCGADRRTPGD</sequence>
<dbReference type="EMBL" id="CABDVU010000001">
    <property type="protein sequence ID" value="VTN09460.1"/>
    <property type="molecule type" value="Genomic_DNA"/>
</dbReference>
<reference evidence="1 2" key="1">
    <citation type="submission" date="2019-04" db="EMBL/GenBank/DDBJ databases">
        <authorList>
            <consortium name="Pathogen Informatics"/>
        </authorList>
    </citation>
    <scope>NUCLEOTIDE SEQUENCE [LARGE SCALE GENOMIC DNA]</scope>
    <source>
        <strain evidence="1 2">NCTC9185</strain>
    </source>
</reference>
<accession>A0A4U9CUI3</accession>
<dbReference type="AlphaFoldDB" id="A0A4U9CUI3"/>
<protein>
    <submittedName>
        <fullName evidence="1">Uncharacterized protein</fullName>
    </submittedName>
</protein>
<evidence type="ECO:0000313" key="2">
    <source>
        <dbReference type="Proteomes" id="UP000339249"/>
    </source>
</evidence>
<gene>
    <name evidence="1" type="ORF">NCTC9185_01345</name>
</gene>
<dbReference type="Proteomes" id="UP000339249">
    <property type="component" value="Unassembled WGS sequence"/>
</dbReference>
<organism evidence="1 2">
    <name type="scientific">Raoultella terrigena</name>
    <name type="common">Klebsiella terrigena</name>
    <dbReference type="NCBI Taxonomy" id="577"/>
    <lineage>
        <taxon>Bacteria</taxon>
        <taxon>Pseudomonadati</taxon>
        <taxon>Pseudomonadota</taxon>
        <taxon>Gammaproteobacteria</taxon>
        <taxon>Enterobacterales</taxon>
        <taxon>Enterobacteriaceae</taxon>
        <taxon>Klebsiella/Raoultella group</taxon>
        <taxon>Raoultella</taxon>
    </lineage>
</organism>
<proteinExistence type="predicted"/>